<dbReference type="RefSeq" id="WP_255186443.1">
    <property type="nucleotide sequence ID" value="NZ_CP113517.1"/>
</dbReference>
<accession>A0ABY7GM06</accession>
<organism evidence="6 7">
    <name type="scientific">Methylomonas rapida</name>
    <dbReference type="NCBI Taxonomy" id="2963939"/>
    <lineage>
        <taxon>Bacteria</taxon>
        <taxon>Pseudomonadati</taxon>
        <taxon>Pseudomonadota</taxon>
        <taxon>Gammaproteobacteria</taxon>
        <taxon>Methylococcales</taxon>
        <taxon>Methylococcaceae</taxon>
        <taxon>Methylomonas</taxon>
    </lineage>
</organism>
<dbReference type="InterPro" id="IPR050469">
    <property type="entry name" value="Diguanylate_Cyclase"/>
</dbReference>
<dbReference type="InterPro" id="IPR011006">
    <property type="entry name" value="CheY-like_superfamily"/>
</dbReference>
<name>A0ABY7GM06_9GAMM</name>
<dbReference type="Gene3D" id="3.40.50.2300">
    <property type="match status" value="1"/>
</dbReference>
<gene>
    <name evidence="6" type="ORF">NM686_003195</name>
</gene>
<evidence type="ECO:0000256" key="1">
    <source>
        <dbReference type="ARBA" id="ARBA00012528"/>
    </source>
</evidence>
<dbReference type="NCBIfam" id="TIGR00254">
    <property type="entry name" value="GGDEF"/>
    <property type="match status" value="1"/>
</dbReference>
<keyword evidence="7" id="KW-1185">Reference proteome</keyword>
<feature type="domain" description="GGDEF" evidence="5">
    <location>
        <begin position="167"/>
        <end position="304"/>
    </location>
</feature>
<keyword evidence="3" id="KW-0597">Phosphoprotein</keyword>
<dbReference type="InterPro" id="IPR000160">
    <property type="entry name" value="GGDEF_dom"/>
</dbReference>
<proteinExistence type="predicted"/>
<dbReference type="SUPFAM" id="SSF55073">
    <property type="entry name" value="Nucleotide cyclase"/>
    <property type="match status" value="1"/>
</dbReference>
<evidence type="ECO:0000313" key="6">
    <source>
        <dbReference type="EMBL" id="WAR45535.1"/>
    </source>
</evidence>
<evidence type="ECO:0000256" key="2">
    <source>
        <dbReference type="ARBA" id="ARBA00034247"/>
    </source>
</evidence>
<keyword evidence="6" id="KW-0808">Transferase</keyword>
<dbReference type="InterPro" id="IPR029787">
    <property type="entry name" value="Nucleotide_cyclase"/>
</dbReference>
<evidence type="ECO:0000256" key="3">
    <source>
        <dbReference type="PROSITE-ProRule" id="PRU00169"/>
    </source>
</evidence>
<dbReference type="Pfam" id="PF00072">
    <property type="entry name" value="Response_reg"/>
    <property type="match status" value="1"/>
</dbReference>
<dbReference type="EMBL" id="CP113517">
    <property type="protein sequence ID" value="WAR45535.1"/>
    <property type="molecule type" value="Genomic_DNA"/>
</dbReference>
<dbReference type="CDD" id="cd01949">
    <property type="entry name" value="GGDEF"/>
    <property type="match status" value="1"/>
</dbReference>
<dbReference type="PROSITE" id="PS50110">
    <property type="entry name" value="RESPONSE_REGULATORY"/>
    <property type="match status" value="1"/>
</dbReference>
<dbReference type="SUPFAM" id="SSF52172">
    <property type="entry name" value="CheY-like"/>
    <property type="match status" value="1"/>
</dbReference>
<comment type="catalytic activity">
    <reaction evidence="2">
        <text>2 GTP = 3',3'-c-di-GMP + 2 diphosphate</text>
        <dbReference type="Rhea" id="RHEA:24898"/>
        <dbReference type="ChEBI" id="CHEBI:33019"/>
        <dbReference type="ChEBI" id="CHEBI:37565"/>
        <dbReference type="ChEBI" id="CHEBI:58805"/>
        <dbReference type="EC" id="2.7.7.65"/>
    </reaction>
</comment>
<keyword evidence="6" id="KW-0548">Nucleotidyltransferase</keyword>
<dbReference type="SMART" id="SM00448">
    <property type="entry name" value="REC"/>
    <property type="match status" value="1"/>
</dbReference>
<sequence>MMKKLHDHTILAVDDSPENLDLIKNILEPYYTVKVAPTGELALHIAQTQKPDMILLDIMLDDINGYDICHRLKSDDKTRNIPVIFLTAKRSEADEVQGFKIGGCDYITKPFSPAIMLARIRTQIQLKAKTDLLEKLASLDGLTEIPNRRAFDTALERQFNQAQRTATPLSLLMMDIDYFKRFNDHYGHPVGDDCLRRVANALRALTHRPEDLVARLGGEEFGILLPNTDNIGATLRAEQYRSVVENLKIQHQLNESAPYVTVSIGVGTVIASQGGDANDLLQAADNALYQAKHQGRNRVCFQDLSQPSQCV</sequence>
<dbReference type="Pfam" id="PF00990">
    <property type="entry name" value="GGDEF"/>
    <property type="match status" value="1"/>
</dbReference>
<evidence type="ECO:0000313" key="7">
    <source>
        <dbReference type="Proteomes" id="UP001162780"/>
    </source>
</evidence>
<evidence type="ECO:0000259" key="4">
    <source>
        <dbReference type="PROSITE" id="PS50110"/>
    </source>
</evidence>
<feature type="domain" description="Response regulatory" evidence="4">
    <location>
        <begin position="9"/>
        <end position="124"/>
    </location>
</feature>
<reference evidence="6" key="1">
    <citation type="submission" date="2022-11" db="EMBL/GenBank/DDBJ databases">
        <title>Methylomonas rapida sp. nov., Carotenoid-Producing Obligate Methanotrophs with High Growth Characteristics and Biotechnological Potential.</title>
        <authorList>
            <person name="Tikhonova E.N."/>
            <person name="Suleimanov R.Z."/>
            <person name="Miroshnikov K."/>
            <person name="Oshkin I.Y."/>
            <person name="Belova S.E."/>
            <person name="Danilova O.V."/>
            <person name="Ashikhmin A."/>
            <person name="Konopkin A."/>
            <person name="But S.Y."/>
            <person name="Khmelenina V.N."/>
            <person name="Kuznetsov N."/>
            <person name="Pimenov N.V."/>
            <person name="Dedysh S.N."/>
        </authorList>
    </citation>
    <scope>NUCLEOTIDE SEQUENCE</scope>
    <source>
        <strain evidence="6">MP1</strain>
    </source>
</reference>
<dbReference type="PANTHER" id="PTHR45138">
    <property type="entry name" value="REGULATORY COMPONENTS OF SENSORY TRANSDUCTION SYSTEM"/>
    <property type="match status" value="1"/>
</dbReference>
<dbReference type="InterPro" id="IPR001789">
    <property type="entry name" value="Sig_transdc_resp-reg_receiver"/>
</dbReference>
<evidence type="ECO:0000259" key="5">
    <source>
        <dbReference type="PROSITE" id="PS50887"/>
    </source>
</evidence>
<feature type="modified residue" description="4-aspartylphosphate" evidence="3">
    <location>
        <position position="57"/>
    </location>
</feature>
<protein>
    <recommendedName>
        <fullName evidence="1">diguanylate cyclase</fullName>
        <ecNumber evidence="1">2.7.7.65</ecNumber>
    </recommendedName>
</protein>
<dbReference type="InterPro" id="IPR043128">
    <property type="entry name" value="Rev_trsase/Diguanyl_cyclase"/>
</dbReference>
<dbReference type="EC" id="2.7.7.65" evidence="1"/>
<dbReference type="SMART" id="SM00267">
    <property type="entry name" value="GGDEF"/>
    <property type="match status" value="1"/>
</dbReference>
<dbReference type="Proteomes" id="UP001162780">
    <property type="component" value="Chromosome"/>
</dbReference>
<dbReference type="Gene3D" id="3.30.70.270">
    <property type="match status" value="1"/>
</dbReference>
<dbReference type="PANTHER" id="PTHR45138:SF9">
    <property type="entry name" value="DIGUANYLATE CYCLASE DGCM-RELATED"/>
    <property type="match status" value="1"/>
</dbReference>
<dbReference type="PROSITE" id="PS50887">
    <property type="entry name" value="GGDEF"/>
    <property type="match status" value="1"/>
</dbReference>
<dbReference type="GO" id="GO:0052621">
    <property type="term" value="F:diguanylate cyclase activity"/>
    <property type="evidence" value="ECO:0007669"/>
    <property type="project" value="UniProtKB-EC"/>
</dbReference>